<feature type="domain" description="Tn3 transposase DDE" evidence="1">
    <location>
        <begin position="5"/>
        <end position="182"/>
    </location>
</feature>
<evidence type="ECO:0000259" key="1">
    <source>
        <dbReference type="Pfam" id="PF01526"/>
    </source>
</evidence>
<gene>
    <name evidence="2" type="ORF">JQN83_11215</name>
</gene>
<dbReference type="EMBL" id="JAGFWR010000004">
    <property type="protein sequence ID" value="MBO4161378.1"/>
    <property type="molecule type" value="Genomic_DNA"/>
</dbReference>
<evidence type="ECO:0000313" key="3">
    <source>
        <dbReference type="Proteomes" id="UP000671399"/>
    </source>
</evidence>
<organism evidence="2 3">
    <name type="scientific">Micromonospora antibiotica</name>
    <dbReference type="NCBI Taxonomy" id="2807623"/>
    <lineage>
        <taxon>Bacteria</taxon>
        <taxon>Bacillati</taxon>
        <taxon>Actinomycetota</taxon>
        <taxon>Actinomycetes</taxon>
        <taxon>Micromonosporales</taxon>
        <taxon>Micromonosporaceae</taxon>
        <taxon>Micromonospora</taxon>
    </lineage>
</organism>
<keyword evidence="3" id="KW-1185">Reference proteome</keyword>
<accession>A0ABS3V6X8</accession>
<dbReference type="InterPro" id="IPR002513">
    <property type="entry name" value="Tn3_Tnp_DDE_dom"/>
</dbReference>
<dbReference type="RefSeq" id="WP_208567032.1">
    <property type="nucleotide sequence ID" value="NZ_JAGFWR010000004.1"/>
</dbReference>
<dbReference type="Pfam" id="PF01526">
    <property type="entry name" value="DDE_Tnp_Tn3"/>
    <property type="match status" value="1"/>
</dbReference>
<reference evidence="2 3" key="1">
    <citation type="submission" date="2021-03" db="EMBL/GenBank/DDBJ databases">
        <authorList>
            <person name="Lee D.-H."/>
        </authorList>
    </citation>
    <scope>NUCLEOTIDE SEQUENCE [LARGE SCALE GENOMIC DNA]</scope>
    <source>
        <strain evidence="2 3">MMS20-R2-23</strain>
    </source>
</reference>
<name>A0ABS3V6X8_9ACTN</name>
<dbReference type="Proteomes" id="UP000671399">
    <property type="component" value="Unassembled WGS sequence"/>
</dbReference>
<sequence length="205" mass="22910">MADQPTADYGPLNPAAGGKIDLSRVRQHWADLLRLVGSIHTGAVSAYHVLRMLSPGGAATQLGEALAHFGRIFKTLHVLTFVDDEPYRRQIKAMRNLQEGRHDLARHVFHGRRGEPRQPYHEGMEDQLGALGLVLNCVTLWNTVYLDAALGRLRAEGYPALDADVARLSPYMRRHINVHGHYSFHLPDLGNGRRALRDPDADDDE</sequence>
<evidence type="ECO:0000313" key="2">
    <source>
        <dbReference type="EMBL" id="MBO4161378.1"/>
    </source>
</evidence>
<protein>
    <submittedName>
        <fullName evidence="2">Tn3 family transposase</fullName>
    </submittedName>
</protein>
<comment type="caution">
    <text evidence="2">The sequence shown here is derived from an EMBL/GenBank/DDBJ whole genome shotgun (WGS) entry which is preliminary data.</text>
</comment>
<proteinExistence type="predicted"/>